<dbReference type="EMBL" id="JAWDGP010003316">
    <property type="protein sequence ID" value="KAK3775483.1"/>
    <property type="molecule type" value="Genomic_DNA"/>
</dbReference>
<dbReference type="InterPro" id="IPR019510">
    <property type="entry name" value="AKAP7-like_phosphoesterase"/>
</dbReference>
<evidence type="ECO:0000313" key="3">
    <source>
        <dbReference type="EMBL" id="KAK3775483.1"/>
    </source>
</evidence>
<comment type="caution">
    <text evidence="3">The sequence shown here is derived from an EMBL/GenBank/DDBJ whole genome shotgun (WGS) entry which is preliminary data.</text>
</comment>
<evidence type="ECO:0000313" key="4">
    <source>
        <dbReference type="Proteomes" id="UP001283361"/>
    </source>
</evidence>
<feature type="compositionally biased region" description="Basic residues" evidence="1">
    <location>
        <begin position="61"/>
        <end position="70"/>
    </location>
</feature>
<keyword evidence="4" id="KW-1185">Reference proteome</keyword>
<sequence length="343" mass="39430">MSIFCITSKSLTKKDLQRLQRSIELQMTISAKTQIIGEALKIVNDFINDESLLDRNNSVPSKKRNKKTRTKNNEEGVEYVEEGKHESKTHVLKGKTKKGKRRSRNVDEAEDSGDSCKEEQALDSLYGINFQDDAQDVVCSSLPLTARPTHFLAVRVRCKTIIDGLTAAQHELVSSEPLLEKGAFAPEIFHFTLFTLGLDSPEEIENCIQALRAMRTGLEKIRPLHPIVIHSMSQFFNRAIFAKVQFQQDFINFRDHMKNELESFNVEIRDMYEKFNPHLTIIKVKRPERKLFGHRNIQPAIYSHLKDTVFGEQTIDDVHLCPMDGQRREDGFYKSLFEINFGA</sequence>
<feature type="domain" description="A-kinase anchor protein 7-like phosphoesterase" evidence="2">
    <location>
        <begin position="148"/>
        <end position="341"/>
    </location>
</feature>
<dbReference type="GO" id="GO:0034237">
    <property type="term" value="F:protein kinase A regulatory subunit binding"/>
    <property type="evidence" value="ECO:0007669"/>
    <property type="project" value="TreeGrafter"/>
</dbReference>
<proteinExistence type="predicted"/>
<dbReference type="GO" id="GO:0010738">
    <property type="term" value="P:regulation of protein kinase A signaling"/>
    <property type="evidence" value="ECO:0007669"/>
    <property type="project" value="TreeGrafter"/>
</dbReference>
<dbReference type="Pfam" id="PF10469">
    <property type="entry name" value="AKAP7_NLS"/>
    <property type="match status" value="1"/>
</dbReference>
<feature type="compositionally biased region" description="Basic residues" evidence="1">
    <location>
        <begin position="90"/>
        <end position="103"/>
    </location>
</feature>
<name>A0AAE1DN25_9GAST</name>
<dbReference type="PANTHER" id="PTHR15934">
    <property type="entry name" value="RNA 2',3'-CYCLIC PHOSPHODIESTERASE"/>
    <property type="match status" value="1"/>
</dbReference>
<dbReference type="InterPro" id="IPR052641">
    <property type="entry name" value="AKAP7_isoform_gamma"/>
</dbReference>
<dbReference type="GO" id="GO:0005829">
    <property type="term" value="C:cytosol"/>
    <property type="evidence" value="ECO:0007669"/>
    <property type="project" value="TreeGrafter"/>
</dbReference>
<reference evidence="3" key="1">
    <citation type="journal article" date="2023" name="G3 (Bethesda)">
        <title>A reference genome for the long-term kleptoplast-retaining sea slug Elysia crispata morphotype clarki.</title>
        <authorList>
            <person name="Eastman K.E."/>
            <person name="Pendleton A.L."/>
            <person name="Shaikh M.A."/>
            <person name="Suttiyut T."/>
            <person name="Ogas R."/>
            <person name="Tomko P."/>
            <person name="Gavelis G."/>
            <person name="Widhalm J.R."/>
            <person name="Wisecaver J.H."/>
        </authorList>
    </citation>
    <scope>NUCLEOTIDE SEQUENCE</scope>
    <source>
        <strain evidence="3">ECLA1</strain>
    </source>
</reference>
<gene>
    <name evidence="3" type="ORF">RRG08_027238</name>
</gene>
<evidence type="ECO:0000259" key="2">
    <source>
        <dbReference type="Pfam" id="PF10469"/>
    </source>
</evidence>
<dbReference type="Gene3D" id="3.90.1140.10">
    <property type="entry name" value="Cyclic phosphodiesterase"/>
    <property type="match status" value="1"/>
</dbReference>
<feature type="region of interest" description="Disordered" evidence="1">
    <location>
        <begin position="55"/>
        <end position="115"/>
    </location>
</feature>
<dbReference type="PANTHER" id="PTHR15934:SF2">
    <property type="entry name" value="A-KINASE ANCHOR PROTEIN 7-LIKE PHOSPHOESTERASE DOMAIN-CONTAINING PROTEIN"/>
    <property type="match status" value="1"/>
</dbReference>
<evidence type="ECO:0000256" key="1">
    <source>
        <dbReference type="SAM" id="MobiDB-lite"/>
    </source>
</evidence>
<organism evidence="3 4">
    <name type="scientific">Elysia crispata</name>
    <name type="common">lettuce slug</name>
    <dbReference type="NCBI Taxonomy" id="231223"/>
    <lineage>
        <taxon>Eukaryota</taxon>
        <taxon>Metazoa</taxon>
        <taxon>Spiralia</taxon>
        <taxon>Lophotrochozoa</taxon>
        <taxon>Mollusca</taxon>
        <taxon>Gastropoda</taxon>
        <taxon>Heterobranchia</taxon>
        <taxon>Euthyneura</taxon>
        <taxon>Panpulmonata</taxon>
        <taxon>Sacoglossa</taxon>
        <taxon>Placobranchoidea</taxon>
        <taxon>Plakobranchidae</taxon>
        <taxon>Elysia</taxon>
    </lineage>
</organism>
<protein>
    <recommendedName>
        <fullName evidence="2">A-kinase anchor protein 7-like phosphoesterase domain-containing protein</fullName>
    </recommendedName>
</protein>
<accession>A0AAE1DN25</accession>
<dbReference type="SUPFAM" id="SSF55144">
    <property type="entry name" value="LigT-like"/>
    <property type="match status" value="1"/>
</dbReference>
<dbReference type="Proteomes" id="UP001283361">
    <property type="component" value="Unassembled WGS sequence"/>
</dbReference>
<dbReference type="AlphaFoldDB" id="A0AAE1DN25"/>
<dbReference type="InterPro" id="IPR009097">
    <property type="entry name" value="Cyclic_Pdiesterase"/>
</dbReference>